<dbReference type="Gene3D" id="3.40.50.10580">
    <property type="entry name" value="ATPase, V1 complex, subunit F"/>
    <property type="match status" value="1"/>
</dbReference>
<keyword evidence="4 5" id="KW-0406">Ion transport</keyword>
<proteinExistence type="inferred from homology"/>
<evidence type="ECO:0000256" key="3">
    <source>
        <dbReference type="ARBA" id="ARBA00022781"/>
    </source>
</evidence>
<evidence type="ECO:0000256" key="1">
    <source>
        <dbReference type="ARBA" id="ARBA00010148"/>
    </source>
</evidence>
<evidence type="ECO:0000256" key="5">
    <source>
        <dbReference type="PIRNR" id="PIRNR015945"/>
    </source>
</evidence>
<dbReference type="AlphaFoldDB" id="A0A976M8F9"/>
<name>A0A976M8F9_THEOR</name>
<dbReference type="InterPro" id="IPR036906">
    <property type="entry name" value="ATPase_V1_fsu_sf"/>
</dbReference>
<dbReference type="EMBL" id="CP056068">
    <property type="protein sequence ID" value="UKJ90406.1"/>
    <property type="molecule type" value="Genomic_DNA"/>
</dbReference>
<comment type="function">
    <text evidence="5">Subunit of the V1 complex of vacuolar(H+)-ATPase (V-ATPase), a multisubunit enzyme composed of a peripheral complex (V1) that hydrolyzes ATP and a membrane integral complex (V0) that translocates protons. V-ATPase is responsible for acidifying and maintaining the pH of intracellular compartments.</text>
</comment>
<dbReference type="PANTHER" id="PTHR13861:SF2">
    <property type="entry name" value="V-TYPE PROTON ATPASE SUBUNIT F"/>
    <property type="match status" value="1"/>
</dbReference>
<gene>
    <name evidence="6" type="ORF">MACJ_001339</name>
</gene>
<keyword evidence="3 5" id="KW-0375">Hydrogen ion transport</keyword>
<dbReference type="GO" id="GO:0033180">
    <property type="term" value="C:proton-transporting V-type ATPase, V1 domain"/>
    <property type="evidence" value="ECO:0007669"/>
    <property type="project" value="InterPro"/>
</dbReference>
<comment type="subunit">
    <text evidence="5">V-ATPase is a heteromultimeric enzyme made up of two complexes: the ATP-hydrolytic V1 complex and the proton translocation V0 complex.</text>
</comment>
<dbReference type="Pfam" id="PF01990">
    <property type="entry name" value="ATP-synt_F"/>
    <property type="match status" value="1"/>
</dbReference>
<dbReference type="InterPro" id="IPR008218">
    <property type="entry name" value="ATPase_V1-cplx_f_g_su"/>
</dbReference>
<reference evidence="6" key="1">
    <citation type="submission" date="2022-07" db="EMBL/GenBank/DDBJ databases">
        <title>Evaluation of T. orientalis genome assembly methods using nanopore sequencing and analysis of variation between genomes.</title>
        <authorList>
            <person name="Yam J."/>
            <person name="Micallef M.L."/>
            <person name="Liu M."/>
            <person name="Djordjevic S.P."/>
            <person name="Bogema D.R."/>
            <person name="Jenkins C."/>
        </authorList>
    </citation>
    <scope>NUCLEOTIDE SEQUENCE</scope>
    <source>
        <strain evidence="6">Fish Creek</strain>
    </source>
</reference>
<dbReference type="Proteomes" id="UP000244803">
    <property type="component" value="Chromosome 2"/>
</dbReference>
<dbReference type="PANTHER" id="PTHR13861">
    <property type="entry name" value="VACUOLAR ATP SYNTHASE SUBUNIT F"/>
    <property type="match status" value="1"/>
</dbReference>
<accession>A0A976M8F9</accession>
<dbReference type="OrthoDB" id="10261947at2759"/>
<evidence type="ECO:0000256" key="2">
    <source>
        <dbReference type="ARBA" id="ARBA00022448"/>
    </source>
</evidence>
<evidence type="ECO:0000313" key="6">
    <source>
        <dbReference type="EMBL" id="UKJ90406.1"/>
    </source>
</evidence>
<keyword evidence="2 5" id="KW-0813">Transport</keyword>
<evidence type="ECO:0000313" key="7">
    <source>
        <dbReference type="Proteomes" id="UP000244803"/>
    </source>
</evidence>
<dbReference type="InterPro" id="IPR005772">
    <property type="entry name" value="ATPase_V1-cplx_fsu_euk"/>
</dbReference>
<comment type="similarity">
    <text evidence="1 5">Belongs to the V-ATPase F subunit family.</text>
</comment>
<protein>
    <recommendedName>
        <fullName evidence="5">V-type proton ATPase subunit F</fullName>
    </recommendedName>
</protein>
<dbReference type="FunFam" id="3.40.50.10580:FF:000004">
    <property type="entry name" value="V-type proton ATPase subunit F"/>
    <property type="match status" value="1"/>
</dbReference>
<dbReference type="GO" id="GO:0046961">
    <property type="term" value="F:proton-transporting ATPase activity, rotational mechanism"/>
    <property type="evidence" value="ECO:0007669"/>
    <property type="project" value="InterPro"/>
</dbReference>
<organism evidence="6 7">
    <name type="scientific">Theileria orientalis</name>
    <dbReference type="NCBI Taxonomy" id="68886"/>
    <lineage>
        <taxon>Eukaryota</taxon>
        <taxon>Sar</taxon>
        <taxon>Alveolata</taxon>
        <taxon>Apicomplexa</taxon>
        <taxon>Aconoidasida</taxon>
        <taxon>Piroplasmida</taxon>
        <taxon>Theileriidae</taxon>
        <taxon>Theileria</taxon>
    </lineage>
</organism>
<dbReference type="PIRSF" id="PIRSF015945">
    <property type="entry name" value="ATPase_V1_F_euk"/>
    <property type="match status" value="1"/>
</dbReference>
<dbReference type="NCBIfam" id="TIGR01101">
    <property type="entry name" value="V_ATP_synt_F"/>
    <property type="match status" value="1"/>
</dbReference>
<evidence type="ECO:0000256" key="4">
    <source>
        <dbReference type="ARBA" id="ARBA00023065"/>
    </source>
</evidence>
<sequence length="121" mass="13784">MDKIKKLVSCKIYIIGDEDTVVGFLLAGVGSKDGLGRTNYTIVTPKFTKAQIEEIFKLYVERDDCGIIIINQHIAERIRPLLDLHEKFVPTILEIPSKEQPYDPSKDSVMQKIKLFFGENN</sequence>
<dbReference type="SUPFAM" id="SSF159468">
    <property type="entry name" value="AtpF-like"/>
    <property type="match status" value="1"/>
</dbReference>